<sequence length="219" mass="24905">MDFVNVHTHQAAVEPNVLGIVNQYPQSLDVTVPFFSVGIHPWYIEPARIEADLRIISDTVALEHCLALGECGLDKRTAVPLELQVSVFEQQLALAEKYQKPMIIHCVAAFQELIELKIKNKSTVPMVVHGFSKNEQVAAQLLKNGFYLSFGKYLLQNPELERVFCTIPNDRFFLETDTVAETIQEVYAVAAQYKKIELKELQKIIAYNFNTVFKDGRMD</sequence>
<name>A0A2S1LQ59_9FLAO</name>
<keyword evidence="2" id="KW-0378">Hydrolase</keyword>
<dbReference type="PIRSF" id="PIRSF005902">
    <property type="entry name" value="DNase_TatD"/>
    <property type="match status" value="1"/>
</dbReference>
<feature type="binding site" evidence="1">
    <location>
        <position position="177"/>
    </location>
    <ligand>
        <name>a divalent metal cation</name>
        <dbReference type="ChEBI" id="CHEBI:60240"/>
        <label>1</label>
    </ligand>
</feature>
<feature type="binding site" evidence="1">
    <location>
        <position position="70"/>
    </location>
    <ligand>
        <name>a divalent metal cation</name>
        <dbReference type="ChEBI" id="CHEBI:60240"/>
        <label>1</label>
    </ligand>
</feature>
<dbReference type="GO" id="GO:0046872">
    <property type="term" value="F:metal ion binding"/>
    <property type="evidence" value="ECO:0007669"/>
    <property type="project" value="UniProtKB-KW"/>
</dbReference>
<dbReference type="InterPro" id="IPR001130">
    <property type="entry name" value="TatD-like"/>
</dbReference>
<dbReference type="PANTHER" id="PTHR46124">
    <property type="entry name" value="D-AMINOACYL-TRNA DEACYLASE"/>
    <property type="match status" value="1"/>
</dbReference>
<dbReference type="KEGG" id="fki:FK004_11825"/>
<dbReference type="AlphaFoldDB" id="A0A2S1LQ59"/>
<dbReference type="InterPro" id="IPR032466">
    <property type="entry name" value="Metal_Hydrolase"/>
</dbReference>
<dbReference type="RefSeq" id="WP_108737411.1">
    <property type="nucleotide sequence ID" value="NZ_CP020919.1"/>
</dbReference>
<dbReference type="Gene3D" id="3.20.20.140">
    <property type="entry name" value="Metal-dependent hydrolases"/>
    <property type="match status" value="1"/>
</dbReference>
<feature type="binding site" evidence="1">
    <location>
        <position position="129"/>
    </location>
    <ligand>
        <name>a divalent metal cation</name>
        <dbReference type="ChEBI" id="CHEBI:60240"/>
        <label>2</label>
    </ligand>
</feature>
<dbReference type="GO" id="GO:0016788">
    <property type="term" value="F:hydrolase activity, acting on ester bonds"/>
    <property type="evidence" value="ECO:0007669"/>
    <property type="project" value="InterPro"/>
</dbReference>
<evidence type="ECO:0000313" key="3">
    <source>
        <dbReference type="Proteomes" id="UP000244677"/>
    </source>
</evidence>
<keyword evidence="3" id="KW-1185">Reference proteome</keyword>
<organism evidence="2 3">
    <name type="scientific">Flavobacterium kingsejongi</name>
    <dbReference type="NCBI Taxonomy" id="1678728"/>
    <lineage>
        <taxon>Bacteria</taxon>
        <taxon>Pseudomonadati</taxon>
        <taxon>Bacteroidota</taxon>
        <taxon>Flavobacteriia</taxon>
        <taxon>Flavobacteriales</taxon>
        <taxon>Flavobacteriaceae</taxon>
        <taxon>Flavobacterium</taxon>
    </lineage>
</organism>
<dbReference type="PANTHER" id="PTHR46124:SF2">
    <property type="entry name" value="D-AMINOACYL-TRNA DEACYLASE"/>
    <property type="match status" value="1"/>
</dbReference>
<accession>A0A2S1LQ59</accession>
<dbReference type="EMBL" id="CP020919">
    <property type="protein sequence ID" value="AWG25859.1"/>
    <property type="molecule type" value="Genomic_DNA"/>
</dbReference>
<proteinExistence type="predicted"/>
<feature type="binding site" evidence="1">
    <location>
        <position position="105"/>
    </location>
    <ligand>
        <name>a divalent metal cation</name>
        <dbReference type="ChEBI" id="CHEBI:60240"/>
        <label>2</label>
    </ligand>
</feature>
<keyword evidence="1" id="KW-0479">Metal-binding</keyword>
<reference evidence="2 3" key="1">
    <citation type="submission" date="2017-04" db="EMBL/GenBank/DDBJ databases">
        <title>Complete genome sequence of Flavobacterium kingsejong AJ004.</title>
        <authorList>
            <person name="Lee P.C."/>
        </authorList>
    </citation>
    <scope>NUCLEOTIDE SEQUENCE [LARGE SCALE GENOMIC DNA]</scope>
    <source>
        <strain evidence="2 3">AJ004</strain>
    </source>
</reference>
<dbReference type="Pfam" id="PF01026">
    <property type="entry name" value="TatD_DNase"/>
    <property type="match status" value="1"/>
</dbReference>
<protein>
    <submittedName>
        <fullName evidence="2">Hydrolase TatD</fullName>
    </submittedName>
</protein>
<evidence type="ECO:0000313" key="2">
    <source>
        <dbReference type="EMBL" id="AWG25859.1"/>
    </source>
</evidence>
<dbReference type="OrthoDB" id="664222at2"/>
<gene>
    <name evidence="2" type="ORF">FK004_11825</name>
</gene>
<evidence type="ECO:0000256" key="1">
    <source>
        <dbReference type="PIRSR" id="PIRSR005902-1"/>
    </source>
</evidence>
<dbReference type="SUPFAM" id="SSF51556">
    <property type="entry name" value="Metallo-dependent hydrolases"/>
    <property type="match status" value="1"/>
</dbReference>
<dbReference type="Proteomes" id="UP000244677">
    <property type="component" value="Chromosome"/>
</dbReference>